<dbReference type="GO" id="GO:0005509">
    <property type="term" value="F:calcium ion binding"/>
    <property type="evidence" value="ECO:0007669"/>
    <property type="project" value="InterPro"/>
</dbReference>
<dbReference type="InterPro" id="IPR001299">
    <property type="entry name" value="Ependymin"/>
</dbReference>
<reference evidence="2" key="1">
    <citation type="submission" date="2018-11" db="EMBL/GenBank/DDBJ databases">
        <authorList>
            <person name="Alioto T."/>
            <person name="Alioto T."/>
        </authorList>
    </citation>
    <scope>NUCLEOTIDE SEQUENCE</scope>
</reference>
<organism evidence="2 3">
    <name type="scientific">Mytilus galloprovincialis</name>
    <name type="common">Mediterranean mussel</name>
    <dbReference type="NCBI Taxonomy" id="29158"/>
    <lineage>
        <taxon>Eukaryota</taxon>
        <taxon>Metazoa</taxon>
        <taxon>Spiralia</taxon>
        <taxon>Lophotrochozoa</taxon>
        <taxon>Mollusca</taxon>
        <taxon>Bivalvia</taxon>
        <taxon>Autobranchia</taxon>
        <taxon>Pteriomorphia</taxon>
        <taxon>Mytilida</taxon>
        <taxon>Mytiloidea</taxon>
        <taxon>Mytilidae</taxon>
        <taxon>Mytilinae</taxon>
        <taxon>Mytilus</taxon>
    </lineage>
</organism>
<dbReference type="PANTHER" id="PTHR10697:SF13">
    <property type="entry name" value="RICIN B LECTIN DOMAIN-CONTAINING PROTEIN"/>
    <property type="match status" value="1"/>
</dbReference>
<keyword evidence="3" id="KW-1185">Reference proteome</keyword>
<proteinExistence type="predicted"/>
<feature type="chain" id="PRO_5033013012" evidence="1">
    <location>
        <begin position="18"/>
        <end position="205"/>
    </location>
</feature>
<gene>
    <name evidence="2" type="ORF">MGAL_10B054836</name>
</gene>
<evidence type="ECO:0000256" key="1">
    <source>
        <dbReference type="SAM" id="SignalP"/>
    </source>
</evidence>
<dbReference type="GO" id="GO:0007160">
    <property type="term" value="P:cell-matrix adhesion"/>
    <property type="evidence" value="ECO:0007669"/>
    <property type="project" value="InterPro"/>
</dbReference>
<accession>A0A8B6C479</accession>
<sequence>MISYIISLFVLVPLVFGCCIPSQWEGLQGLAMGQIKDGKPSSIEELLNISFDANAKKIFVAGSITVDDKSYNEQVLQDFSTGKQYVVVSGQCTATAITEPFPQTCTSPSAKKLVTTFVGAGQNKLIVEVYNDDMDGKKTDITVLQGSCIPVSAYQKSGQTVTFINYLGITAGISNATIFDIPKPCKNATIMPENTRHFKSTVLFR</sequence>
<dbReference type="EMBL" id="UYJE01001183">
    <property type="protein sequence ID" value="VDH99843.1"/>
    <property type="molecule type" value="Genomic_DNA"/>
</dbReference>
<keyword evidence="1" id="KW-0732">Signal</keyword>
<dbReference type="Pfam" id="PF00811">
    <property type="entry name" value="Ependymin"/>
    <property type="match status" value="1"/>
</dbReference>
<dbReference type="AlphaFoldDB" id="A0A8B6C479"/>
<comment type="caution">
    <text evidence="2">The sequence shown here is derived from an EMBL/GenBank/DDBJ whole genome shotgun (WGS) entry which is preliminary data.</text>
</comment>
<dbReference type="GO" id="GO:0005764">
    <property type="term" value="C:lysosome"/>
    <property type="evidence" value="ECO:0007669"/>
    <property type="project" value="TreeGrafter"/>
</dbReference>
<dbReference type="PANTHER" id="PTHR10697">
    <property type="entry name" value="MAMMALIAN EPENDYMIN-RELATED PROTEIN 1"/>
    <property type="match status" value="1"/>
</dbReference>
<dbReference type="GO" id="GO:0005576">
    <property type="term" value="C:extracellular region"/>
    <property type="evidence" value="ECO:0007669"/>
    <property type="project" value="InterPro"/>
</dbReference>
<dbReference type="Proteomes" id="UP000596742">
    <property type="component" value="Unassembled WGS sequence"/>
</dbReference>
<name>A0A8B6C479_MYTGA</name>
<feature type="signal peptide" evidence="1">
    <location>
        <begin position="1"/>
        <end position="17"/>
    </location>
</feature>
<dbReference type="OrthoDB" id="10001248at2759"/>
<evidence type="ECO:0000313" key="3">
    <source>
        <dbReference type="Proteomes" id="UP000596742"/>
    </source>
</evidence>
<evidence type="ECO:0000313" key="2">
    <source>
        <dbReference type="EMBL" id="VDH99843.1"/>
    </source>
</evidence>
<protein>
    <submittedName>
        <fullName evidence="2">Uncharacterized protein</fullName>
    </submittedName>
</protein>